<accession>A0ABR3FA00</accession>
<sequence length="342" mass="37423">MAALSMDKTFGAILVGGTVNAILYGVTSVQSYLYYVNYPKDVKGLKFLVGVIWVLDTVHVAIVTLCIYHYVITNFFEPLALTKVHWSLAASVFLNVSLAAFVQVFFTIQIHTVSKAVRSGRILISVLVMLVTTHIVFGLETAVWLLTNPTFEELANSNVIKLGSLIPMAVCAVLADVLLAGSLCVLLHRSRTHISGSNTIINSLMTYAINRCILTSVVTLTELILFTAWPNEFWFLALDIFTGKLWANSLLASLNSRNHLRDQQDISVMNASLNFSVGAGGGSSLAMNTPIENNTVNDTRLALTEEGVYALRGNNVDVDRAWKSVGTPEVQIRVPADRTRTV</sequence>
<evidence type="ECO:0000313" key="3">
    <source>
        <dbReference type="EMBL" id="KAL0571925.1"/>
    </source>
</evidence>
<dbReference type="Pfam" id="PF20152">
    <property type="entry name" value="DUF6534"/>
    <property type="match status" value="1"/>
</dbReference>
<dbReference type="InterPro" id="IPR045339">
    <property type="entry name" value="DUF6534"/>
</dbReference>
<proteinExistence type="predicted"/>
<evidence type="ECO:0000259" key="2">
    <source>
        <dbReference type="Pfam" id="PF20152"/>
    </source>
</evidence>
<keyword evidence="4" id="KW-1185">Reference proteome</keyword>
<name>A0ABR3FA00_9AGAR</name>
<keyword evidence="1" id="KW-1133">Transmembrane helix</keyword>
<feature type="transmembrane region" description="Helical" evidence="1">
    <location>
        <begin position="47"/>
        <end position="72"/>
    </location>
</feature>
<evidence type="ECO:0000313" key="4">
    <source>
        <dbReference type="Proteomes" id="UP001465976"/>
    </source>
</evidence>
<dbReference type="PANTHER" id="PTHR40465:SF1">
    <property type="entry name" value="DUF6534 DOMAIN-CONTAINING PROTEIN"/>
    <property type="match status" value="1"/>
</dbReference>
<organism evidence="3 4">
    <name type="scientific">Marasmius crinis-equi</name>
    <dbReference type="NCBI Taxonomy" id="585013"/>
    <lineage>
        <taxon>Eukaryota</taxon>
        <taxon>Fungi</taxon>
        <taxon>Dikarya</taxon>
        <taxon>Basidiomycota</taxon>
        <taxon>Agaricomycotina</taxon>
        <taxon>Agaricomycetes</taxon>
        <taxon>Agaricomycetidae</taxon>
        <taxon>Agaricales</taxon>
        <taxon>Marasmiineae</taxon>
        <taxon>Marasmiaceae</taxon>
        <taxon>Marasmius</taxon>
    </lineage>
</organism>
<dbReference type="PANTHER" id="PTHR40465">
    <property type="entry name" value="CHROMOSOME 1, WHOLE GENOME SHOTGUN SEQUENCE"/>
    <property type="match status" value="1"/>
</dbReference>
<dbReference type="EMBL" id="JBAHYK010000696">
    <property type="protein sequence ID" value="KAL0571925.1"/>
    <property type="molecule type" value="Genomic_DNA"/>
</dbReference>
<keyword evidence="1" id="KW-0812">Transmembrane</keyword>
<feature type="transmembrane region" description="Helical" evidence="1">
    <location>
        <begin position="122"/>
        <end position="145"/>
    </location>
</feature>
<gene>
    <name evidence="3" type="ORF">V5O48_010036</name>
</gene>
<protein>
    <recommendedName>
        <fullName evidence="2">DUF6534 domain-containing protein</fullName>
    </recommendedName>
</protein>
<feature type="transmembrane region" description="Helical" evidence="1">
    <location>
        <begin position="12"/>
        <end position="35"/>
    </location>
</feature>
<reference evidence="3 4" key="1">
    <citation type="submission" date="2024-02" db="EMBL/GenBank/DDBJ databases">
        <title>A draft genome for the cacao thread blight pathogen Marasmius crinis-equi.</title>
        <authorList>
            <person name="Cohen S.P."/>
            <person name="Baruah I.K."/>
            <person name="Amoako-Attah I."/>
            <person name="Bukari Y."/>
            <person name="Meinhardt L.W."/>
            <person name="Bailey B.A."/>
        </authorList>
    </citation>
    <scope>NUCLEOTIDE SEQUENCE [LARGE SCALE GENOMIC DNA]</scope>
    <source>
        <strain evidence="3 4">GH-76</strain>
    </source>
</reference>
<keyword evidence="1" id="KW-0472">Membrane</keyword>
<dbReference type="Proteomes" id="UP001465976">
    <property type="component" value="Unassembled WGS sequence"/>
</dbReference>
<feature type="transmembrane region" description="Helical" evidence="1">
    <location>
        <begin position="165"/>
        <end position="187"/>
    </location>
</feature>
<feature type="transmembrane region" description="Helical" evidence="1">
    <location>
        <begin position="84"/>
        <end position="110"/>
    </location>
</feature>
<evidence type="ECO:0000256" key="1">
    <source>
        <dbReference type="SAM" id="Phobius"/>
    </source>
</evidence>
<feature type="domain" description="DUF6534" evidence="2">
    <location>
        <begin position="172"/>
        <end position="259"/>
    </location>
</feature>
<feature type="transmembrane region" description="Helical" evidence="1">
    <location>
        <begin position="208"/>
        <end position="227"/>
    </location>
</feature>
<comment type="caution">
    <text evidence="3">The sequence shown here is derived from an EMBL/GenBank/DDBJ whole genome shotgun (WGS) entry which is preliminary data.</text>
</comment>